<dbReference type="Proteomes" id="UP000756346">
    <property type="component" value="Unassembled WGS sequence"/>
</dbReference>
<evidence type="ECO:0000313" key="2">
    <source>
        <dbReference type="Proteomes" id="UP000756346"/>
    </source>
</evidence>
<dbReference type="GeneID" id="70184457"/>
<organism evidence="1 2">
    <name type="scientific">Microdochium trichocladiopsis</name>
    <dbReference type="NCBI Taxonomy" id="1682393"/>
    <lineage>
        <taxon>Eukaryota</taxon>
        <taxon>Fungi</taxon>
        <taxon>Dikarya</taxon>
        <taxon>Ascomycota</taxon>
        <taxon>Pezizomycotina</taxon>
        <taxon>Sordariomycetes</taxon>
        <taxon>Xylariomycetidae</taxon>
        <taxon>Xylariales</taxon>
        <taxon>Microdochiaceae</taxon>
        <taxon>Microdochium</taxon>
    </lineage>
</organism>
<dbReference type="RefSeq" id="XP_046009810.1">
    <property type="nucleotide sequence ID" value="XM_046154911.1"/>
</dbReference>
<name>A0A9P9BMT3_9PEZI</name>
<proteinExistence type="predicted"/>
<evidence type="ECO:0000313" key="1">
    <source>
        <dbReference type="EMBL" id="KAH7026593.1"/>
    </source>
</evidence>
<accession>A0A9P9BMT3</accession>
<dbReference type="AlphaFoldDB" id="A0A9P9BMT3"/>
<reference evidence="1" key="1">
    <citation type="journal article" date="2021" name="Nat. Commun.">
        <title>Genetic determinants of endophytism in the Arabidopsis root mycobiome.</title>
        <authorList>
            <person name="Mesny F."/>
            <person name="Miyauchi S."/>
            <person name="Thiergart T."/>
            <person name="Pickel B."/>
            <person name="Atanasova L."/>
            <person name="Karlsson M."/>
            <person name="Huettel B."/>
            <person name="Barry K.W."/>
            <person name="Haridas S."/>
            <person name="Chen C."/>
            <person name="Bauer D."/>
            <person name="Andreopoulos W."/>
            <person name="Pangilinan J."/>
            <person name="LaButti K."/>
            <person name="Riley R."/>
            <person name="Lipzen A."/>
            <person name="Clum A."/>
            <person name="Drula E."/>
            <person name="Henrissat B."/>
            <person name="Kohler A."/>
            <person name="Grigoriev I.V."/>
            <person name="Martin F.M."/>
            <person name="Hacquard S."/>
        </authorList>
    </citation>
    <scope>NUCLEOTIDE SEQUENCE</scope>
    <source>
        <strain evidence="1">MPI-CAGE-CH-0230</strain>
    </source>
</reference>
<sequence length="65" mass="7017">MGSARNAGREMRSCRSESRWWMGKVSRSTGRYAVIPGSRFTTVMASVVAGLARQGRLLGASTRPG</sequence>
<protein>
    <submittedName>
        <fullName evidence="1">Uncharacterized protein</fullName>
    </submittedName>
</protein>
<comment type="caution">
    <text evidence="1">The sequence shown here is derived from an EMBL/GenBank/DDBJ whole genome shotgun (WGS) entry which is preliminary data.</text>
</comment>
<dbReference type="EMBL" id="JAGTJQ010000008">
    <property type="protein sequence ID" value="KAH7026593.1"/>
    <property type="molecule type" value="Genomic_DNA"/>
</dbReference>
<keyword evidence="2" id="KW-1185">Reference proteome</keyword>
<gene>
    <name evidence="1" type="ORF">B0I36DRAFT_330972</name>
</gene>